<keyword evidence="8 17" id="KW-0255">Endonuclease</keyword>
<feature type="domain" description="DNA/RNA non-specific endonuclease/pyrophosphatase/phosphodiesterase" evidence="20">
    <location>
        <begin position="90"/>
        <end position="302"/>
    </location>
</feature>
<dbReference type="GO" id="GO:0005743">
    <property type="term" value="C:mitochondrial inner membrane"/>
    <property type="evidence" value="ECO:0007669"/>
    <property type="project" value="UniProtKB-SubCell"/>
</dbReference>
<dbReference type="Gene3D" id="3.40.570.10">
    <property type="entry name" value="Extracellular Endonuclease, subunit A"/>
    <property type="match status" value="1"/>
</dbReference>
<evidence type="ECO:0000256" key="3">
    <source>
        <dbReference type="ARBA" id="ARBA00004273"/>
    </source>
</evidence>
<proteinExistence type="inferred from homology"/>
<keyword evidence="23" id="KW-1185">Reference proteome</keyword>
<keyword evidence="13" id="KW-0472">Membrane</keyword>
<comment type="subcellular location">
    <subcellularLocation>
        <location evidence="3">Mitochondrion inner membrane</location>
    </subcellularLocation>
</comment>
<dbReference type="SUPFAM" id="SSF54060">
    <property type="entry name" value="His-Me finger endonucleases"/>
    <property type="match status" value="1"/>
</dbReference>
<evidence type="ECO:0000256" key="9">
    <source>
        <dbReference type="ARBA" id="ARBA00022792"/>
    </source>
</evidence>
<evidence type="ECO:0000256" key="4">
    <source>
        <dbReference type="ARBA" id="ARBA00010052"/>
    </source>
</evidence>
<keyword evidence="9" id="KW-0999">Mitochondrion inner membrane</keyword>
<gene>
    <name evidence="21" type="primary">NUC1</name>
    <name evidence="21" type="ORF">ATNIH1004_001309</name>
    <name evidence="22" type="ORF">EYZ11_002876</name>
</gene>
<dbReference type="GO" id="GO:0004521">
    <property type="term" value="F:RNA endonuclease activity"/>
    <property type="evidence" value="ECO:0007669"/>
    <property type="project" value="TreeGrafter"/>
</dbReference>
<dbReference type="InterPro" id="IPR044925">
    <property type="entry name" value="His-Me_finger_sf"/>
</dbReference>
<dbReference type="SMART" id="SM00892">
    <property type="entry name" value="Endonuclease_NS"/>
    <property type="match status" value="1"/>
</dbReference>
<feature type="compositionally biased region" description="Low complexity" evidence="18">
    <location>
        <begin position="60"/>
        <end position="69"/>
    </location>
</feature>
<evidence type="ECO:0000259" key="20">
    <source>
        <dbReference type="SMART" id="SM00892"/>
    </source>
</evidence>
<comment type="cofactor">
    <cofactor evidence="2 17">
        <name>Mg(2+)</name>
        <dbReference type="ChEBI" id="CHEBI:18420"/>
    </cofactor>
</comment>
<comment type="caution">
    <text evidence="22">The sequence shown here is derived from an EMBL/GenBank/DDBJ whole genome shotgun (WGS) entry which is preliminary data.</text>
</comment>
<dbReference type="EC" id="3.1.30.-" evidence="17"/>
<evidence type="ECO:0000256" key="11">
    <source>
        <dbReference type="ARBA" id="ARBA00022842"/>
    </source>
</evidence>
<evidence type="ECO:0000256" key="17">
    <source>
        <dbReference type="RuleBase" id="RU366055"/>
    </source>
</evidence>
<reference evidence="22 23" key="1">
    <citation type="submission" date="2019-03" db="EMBL/GenBank/DDBJ databases">
        <title>The genome sequence of a newly discovered highly antifungal drug resistant Aspergillus species, Aspergillus tanneri NIH 1004.</title>
        <authorList>
            <person name="Mounaud S."/>
            <person name="Singh I."/>
            <person name="Joardar V."/>
            <person name="Pakala S."/>
            <person name="Pakala S."/>
            <person name="Venepally P."/>
            <person name="Hoover J."/>
            <person name="Nierman W."/>
            <person name="Chung J."/>
            <person name="Losada L."/>
        </authorList>
    </citation>
    <scope>NUCLEOTIDE SEQUENCE [LARGE SCALE GENOMIC DNA]</scope>
    <source>
        <strain evidence="22 23">NIH1004</strain>
    </source>
</reference>
<feature type="domain" description="ENPP1-3/EXOG-like endonuclease/phosphodiesterase" evidence="19">
    <location>
        <begin position="98"/>
        <end position="302"/>
    </location>
</feature>
<dbReference type="InterPro" id="IPR018524">
    <property type="entry name" value="DNA/RNA_endonuclease_AS"/>
</dbReference>
<dbReference type="InterPro" id="IPR040255">
    <property type="entry name" value="Non-specific_endonuclease"/>
</dbReference>
<reference evidence="21 24" key="2">
    <citation type="submission" date="2019-08" db="EMBL/GenBank/DDBJ databases">
        <title>The genome sequence of a newly discovered highly antifungal drug resistant Aspergillus species, Aspergillus tanneri NIH 1004.</title>
        <authorList>
            <person name="Mounaud S."/>
            <person name="Singh I."/>
            <person name="Joardar V."/>
            <person name="Pakala S."/>
            <person name="Pakala S."/>
            <person name="Venepally P."/>
            <person name="Chung J.K."/>
            <person name="Losada L."/>
            <person name="Nierman W.C."/>
        </authorList>
    </citation>
    <scope>NUCLEOTIDE SEQUENCE [LARGE SCALE GENOMIC DNA]</scope>
    <source>
        <strain evidence="21 24">NIH1004</strain>
    </source>
</reference>
<keyword evidence="11" id="KW-0460">Magnesium</keyword>
<feature type="binding site" evidence="16">
    <location>
        <position position="187"/>
    </location>
    <ligand>
        <name>Mg(2+)</name>
        <dbReference type="ChEBI" id="CHEBI:18420"/>
        <note>catalytic</note>
    </ligand>
</feature>
<dbReference type="Pfam" id="PF01223">
    <property type="entry name" value="Endonuclease_NS"/>
    <property type="match status" value="1"/>
</dbReference>
<protein>
    <recommendedName>
        <fullName evidence="17">Endonuclease</fullName>
        <ecNumber evidence="17">3.1.30.-</ecNumber>
    </recommendedName>
</protein>
<dbReference type="GO" id="GO:0000014">
    <property type="term" value="F:single-stranded DNA endodeoxyribonuclease activity"/>
    <property type="evidence" value="ECO:0007669"/>
    <property type="project" value="TreeGrafter"/>
</dbReference>
<dbReference type="PANTHER" id="PTHR13966">
    <property type="entry name" value="ENDONUCLEASE RELATED"/>
    <property type="match status" value="1"/>
</dbReference>
<dbReference type="GeneID" id="54324011"/>
<comment type="cofactor">
    <cofactor evidence="1">
        <name>Mn(2+)</name>
        <dbReference type="ChEBI" id="CHEBI:29035"/>
    </cofactor>
</comment>
<dbReference type="GO" id="GO:0006309">
    <property type="term" value="P:apoptotic DNA fragmentation"/>
    <property type="evidence" value="ECO:0007669"/>
    <property type="project" value="TreeGrafter"/>
</dbReference>
<evidence type="ECO:0000313" key="23">
    <source>
        <dbReference type="Proteomes" id="UP000308092"/>
    </source>
</evidence>
<evidence type="ECO:0000256" key="14">
    <source>
        <dbReference type="ARBA" id="ARBA00023211"/>
    </source>
</evidence>
<dbReference type="GO" id="GO:0003676">
    <property type="term" value="F:nucleic acid binding"/>
    <property type="evidence" value="ECO:0007669"/>
    <property type="project" value="InterPro"/>
</dbReference>
<evidence type="ECO:0000313" key="22">
    <source>
        <dbReference type="EMBL" id="THC97650.1"/>
    </source>
</evidence>
<dbReference type="FunFam" id="3.40.570.10:FF:000004">
    <property type="entry name" value="Nuclease 1, mitochondrial"/>
    <property type="match status" value="1"/>
</dbReference>
<dbReference type="GO" id="GO:0046872">
    <property type="term" value="F:metal ion binding"/>
    <property type="evidence" value="ECO:0007669"/>
    <property type="project" value="UniProtKB-KW"/>
</dbReference>
<evidence type="ECO:0000313" key="24">
    <source>
        <dbReference type="Proteomes" id="UP000324241"/>
    </source>
</evidence>
<dbReference type="Proteomes" id="UP000308092">
    <property type="component" value="Unassembled WGS sequence"/>
</dbReference>
<keyword evidence="7 16" id="KW-0479">Metal-binding</keyword>
<dbReference type="InterPro" id="IPR044929">
    <property type="entry name" value="DNA/RNA_non-sp_Endonuclease_sf"/>
</dbReference>
<dbReference type="EMBL" id="QUQM01000002">
    <property type="protein sequence ID" value="KAA8652405.1"/>
    <property type="molecule type" value="Genomic_DNA"/>
</dbReference>
<dbReference type="Proteomes" id="UP000324241">
    <property type="component" value="Unassembled WGS sequence"/>
</dbReference>
<evidence type="ECO:0000259" key="19">
    <source>
        <dbReference type="SMART" id="SM00477"/>
    </source>
</evidence>
<evidence type="ECO:0000256" key="5">
    <source>
        <dbReference type="ARBA" id="ARBA00011738"/>
    </source>
</evidence>
<sequence length="327" mass="35750">MSKITVAAIAAASAATGAGLTALIYSSRPLQPPQQQQQSQKLPPTQLGTTIPPSQPAPPSLASKASGGSPVDPSGIYQYGFPGPVADTLNSLPLTGAYDRRMRNPAWVAEHITPASLAQKNADRKNSTFFEDTTIPTAFRAKLADYFRSGYDRGHQVPAADAKWSQGAMDATFALSNMCPQVGEGFNRDYWAHFEDFCRNLANKYPSVRIVTGPLYLPHRDPDGKWRVSYEVIGNPPNVSVPTHFYKVIYAEEGPAGKVALGAFVLPNARISNDRRLADFEVPLEVVERASGLEFANKLEPSRRKRLCQEVKCEVTVREFNNAAKRT</sequence>
<dbReference type="InterPro" id="IPR020821">
    <property type="entry name" value="ENPP1-3/EXOG-like_nuc-like"/>
</dbReference>
<evidence type="ECO:0000256" key="10">
    <source>
        <dbReference type="ARBA" id="ARBA00022801"/>
    </source>
</evidence>
<evidence type="ECO:0000256" key="7">
    <source>
        <dbReference type="ARBA" id="ARBA00022723"/>
    </source>
</evidence>
<evidence type="ECO:0000256" key="12">
    <source>
        <dbReference type="ARBA" id="ARBA00023128"/>
    </source>
</evidence>
<evidence type="ECO:0000256" key="18">
    <source>
        <dbReference type="SAM" id="MobiDB-lite"/>
    </source>
</evidence>
<evidence type="ECO:0000256" key="13">
    <source>
        <dbReference type="ARBA" id="ARBA00023136"/>
    </source>
</evidence>
<dbReference type="GO" id="GO:0006401">
    <property type="term" value="P:RNA catabolic process"/>
    <property type="evidence" value="ECO:0007669"/>
    <property type="project" value="UniProtKB-ARBA"/>
</dbReference>
<dbReference type="EMBL" id="SOSA01000068">
    <property type="protein sequence ID" value="THC97650.1"/>
    <property type="molecule type" value="Genomic_DNA"/>
</dbReference>
<accession>A0A4S3JQC8</accession>
<feature type="active site" description="Proton acceptor" evidence="15">
    <location>
        <position position="155"/>
    </location>
</feature>
<keyword evidence="12" id="KW-0496">Mitochondrion</keyword>
<evidence type="ECO:0000256" key="6">
    <source>
        <dbReference type="ARBA" id="ARBA00022722"/>
    </source>
</evidence>
<evidence type="ECO:0000256" key="15">
    <source>
        <dbReference type="PIRSR" id="PIRSR640255-1"/>
    </source>
</evidence>
<keyword evidence="6 17" id="KW-0540">Nuclease</keyword>
<keyword evidence="14" id="KW-0464">Manganese</keyword>
<dbReference type="RefSeq" id="XP_033431766.1">
    <property type="nucleotide sequence ID" value="XM_033566009.1"/>
</dbReference>
<feature type="region of interest" description="Disordered" evidence="18">
    <location>
        <begin position="28"/>
        <end position="69"/>
    </location>
</feature>
<dbReference type="OrthoDB" id="5418055at2759"/>
<dbReference type="PROSITE" id="PS01070">
    <property type="entry name" value="NUCLEASE_NON_SPEC"/>
    <property type="match status" value="1"/>
</dbReference>
<comment type="subunit">
    <text evidence="5">Homodimer.</text>
</comment>
<name>A0A4S3JQC8_9EURO</name>
<dbReference type="AlphaFoldDB" id="A0A4S3JQC8"/>
<comment type="similarity">
    <text evidence="4 17">Belongs to the DNA/RNA non-specific endonuclease family.</text>
</comment>
<dbReference type="PANTHER" id="PTHR13966:SF5">
    <property type="entry name" value="ENDONUCLEASE G, MITOCHONDRIAL"/>
    <property type="match status" value="1"/>
</dbReference>
<organism evidence="22 23">
    <name type="scientific">Aspergillus tanneri</name>
    <dbReference type="NCBI Taxonomy" id="1220188"/>
    <lineage>
        <taxon>Eukaryota</taxon>
        <taxon>Fungi</taxon>
        <taxon>Dikarya</taxon>
        <taxon>Ascomycota</taxon>
        <taxon>Pezizomycotina</taxon>
        <taxon>Eurotiomycetes</taxon>
        <taxon>Eurotiomycetidae</taxon>
        <taxon>Eurotiales</taxon>
        <taxon>Aspergillaceae</taxon>
        <taxon>Aspergillus</taxon>
        <taxon>Aspergillus subgen. Circumdati</taxon>
    </lineage>
</organism>
<evidence type="ECO:0000256" key="2">
    <source>
        <dbReference type="ARBA" id="ARBA00001946"/>
    </source>
</evidence>
<dbReference type="SMART" id="SM00477">
    <property type="entry name" value="NUC"/>
    <property type="match status" value="1"/>
</dbReference>
<dbReference type="CDD" id="cd00091">
    <property type="entry name" value="NUC"/>
    <property type="match status" value="1"/>
</dbReference>
<evidence type="ECO:0000256" key="1">
    <source>
        <dbReference type="ARBA" id="ARBA00001936"/>
    </source>
</evidence>
<keyword evidence="10 17" id="KW-0378">Hydrolase</keyword>
<dbReference type="InterPro" id="IPR001604">
    <property type="entry name" value="Endo_G_ENPP1-like_dom"/>
</dbReference>
<dbReference type="VEuPathDB" id="FungiDB:EYZ11_002876"/>
<evidence type="ECO:0000256" key="8">
    <source>
        <dbReference type="ARBA" id="ARBA00022759"/>
    </source>
</evidence>
<dbReference type="STRING" id="1220188.A0A4S3JQC8"/>
<evidence type="ECO:0000313" key="21">
    <source>
        <dbReference type="EMBL" id="KAA8652405.1"/>
    </source>
</evidence>
<dbReference type="GO" id="GO:0005634">
    <property type="term" value="C:nucleus"/>
    <property type="evidence" value="ECO:0007669"/>
    <property type="project" value="UniProtKB-ARBA"/>
</dbReference>
<feature type="compositionally biased region" description="Low complexity" evidence="18">
    <location>
        <begin position="33"/>
        <end position="47"/>
    </location>
</feature>
<evidence type="ECO:0000256" key="16">
    <source>
        <dbReference type="PIRSR" id="PIRSR640255-2"/>
    </source>
</evidence>